<reference evidence="8 9" key="1">
    <citation type="submission" date="2024-09" db="EMBL/GenBank/DDBJ databases">
        <authorList>
            <person name="Sun Q."/>
            <person name="Mori K."/>
        </authorList>
    </citation>
    <scope>NUCLEOTIDE SEQUENCE [LARGE SCALE GENOMIC DNA]</scope>
    <source>
        <strain evidence="8 9">TISTR 1856</strain>
    </source>
</reference>
<keyword evidence="9" id="KW-1185">Reference proteome</keyword>
<evidence type="ECO:0000256" key="6">
    <source>
        <dbReference type="SAM" id="MobiDB-lite"/>
    </source>
</evidence>
<evidence type="ECO:0000259" key="7">
    <source>
        <dbReference type="PROSITE" id="PS51755"/>
    </source>
</evidence>
<dbReference type="Gene3D" id="3.40.50.300">
    <property type="entry name" value="P-loop containing nucleotide triphosphate hydrolases"/>
    <property type="match status" value="1"/>
</dbReference>
<dbReference type="RefSeq" id="WP_380139043.1">
    <property type="nucleotide sequence ID" value="NZ_JBHLUI010000010.1"/>
</dbReference>
<dbReference type="PANTHER" id="PTHR35807">
    <property type="entry name" value="TRANSCRIPTIONAL REGULATOR REDD-RELATED"/>
    <property type="match status" value="1"/>
</dbReference>
<evidence type="ECO:0000256" key="1">
    <source>
        <dbReference type="ARBA" id="ARBA00005820"/>
    </source>
</evidence>
<dbReference type="Pfam" id="PF00486">
    <property type="entry name" value="Trans_reg_C"/>
    <property type="match status" value="1"/>
</dbReference>
<evidence type="ECO:0000313" key="8">
    <source>
        <dbReference type="EMBL" id="MFB9377476.1"/>
    </source>
</evidence>
<feature type="DNA-binding region" description="OmpR/PhoB-type" evidence="5">
    <location>
        <begin position="1"/>
        <end position="96"/>
    </location>
</feature>
<name>A0ABV5LTQ4_9ACTN</name>
<protein>
    <submittedName>
        <fullName evidence="8">BTAD domain-containing putative transcriptional regulator</fullName>
    </submittedName>
</protein>
<keyword evidence="4" id="KW-0804">Transcription</keyword>
<feature type="domain" description="OmpR/PhoB-type" evidence="7">
    <location>
        <begin position="1"/>
        <end position="96"/>
    </location>
</feature>
<keyword evidence="2" id="KW-0805">Transcription regulation</keyword>
<evidence type="ECO:0000256" key="4">
    <source>
        <dbReference type="ARBA" id="ARBA00023163"/>
    </source>
</evidence>
<dbReference type="InterPro" id="IPR011990">
    <property type="entry name" value="TPR-like_helical_dom_sf"/>
</dbReference>
<dbReference type="InterPro" id="IPR005158">
    <property type="entry name" value="BTAD"/>
</dbReference>
<gene>
    <name evidence="8" type="ORF">ACFFVI_10885</name>
</gene>
<dbReference type="EMBL" id="JBHMDM010000005">
    <property type="protein sequence ID" value="MFB9377476.1"/>
    <property type="molecule type" value="Genomic_DNA"/>
</dbReference>
<evidence type="ECO:0000256" key="5">
    <source>
        <dbReference type="PROSITE-ProRule" id="PRU01091"/>
    </source>
</evidence>
<feature type="region of interest" description="Disordered" evidence="6">
    <location>
        <begin position="253"/>
        <end position="312"/>
    </location>
</feature>
<dbReference type="InterPro" id="IPR051677">
    <property type="entry name" value="AfsR-DnrI-RedD_regulator"/>
</dbReference>
<organism evidence="8 9">
    <name type="scientific">Kineococcus gynurae</name>
    <dbReference type="NCBI Taxonomy" id="452979"/>
    <lineage>
        <taxon>Bacteria</taxon>
        <taxon>Bacillati</taxon>
        <taxon>Actinomycetota</taxon>
        <taxon>Actinomycetes</taxon>
        <taxon>Kineosporiales</taxon>
        <taxon>Kineosporiaceae</taxon>
        <taxon>Kineococcus</taxon>
    </lineage>
</organism>
<dbReference type="Gene3D" id="1.25.40.10">
    <property type="entry name" value="Tetratricopeptide repeat domain"/>
    <property type="match status" value="1"/>
</dbReference>
<dbReference type="Gene3D" id="1.10.10.10">
    <property type="entry name" value="Winged helix-like DNA-binding domain superfamily/Winged helix DNA-binding domain"/>
    <property type="match status" value="1"/>
</dbReference>
<evidence type="ECO:0000256" key="3">
    <source>
        <dbReference type="ARBA" id="ARBA00023125"/>
    </source>
</evidence>
<dbReference type="SUPFAM" id="SSF46894">
    <property type="entry name" value="C-terminal effector domain of the bipartite response regulators"/>
    <property type="match status" value="1"/>
</dbReference>
<feature type="compositionally biased region" description="Acidic residues" evidence="6">
    <location>
        <begin position="283"/>
        <end position="303"/>
    </location>
</feature>
<dbReference type="InterPro" id="IPR016032">
    <property type="entry name" value="Sig_transdc_resp-reg_C-effctor"/>
</dbReference>
<dbReference type="SUPFAM" id="SSF52540">
    <property type="entry name" value="P-loop containing nucleoside triphosphate hydrolases"/>
    <property type="match status" value="1"/>
</dbReference>
<dbReference type="InterPro" id="IPR027417">
    <property type="entry name" value="P-loop_NTPase"/>
</dbReference>
<dbReference type="PROSITE" id="PS51755">
    <property type="entry name" value="OMPR_PHOB"/>
    <property type="match status" value="1"/>
</dbReference>
<dbReference type="SMART" id="SM00862">
    <property type="entry name" value="Trans_reg_C"/>
    <property type="match status" value="1"/>
</dbReference>
<comment type="caution">
    <text evidence="8">The sequence shown here is derived from an EMBL/GenBank/DDBJ whole genome shotgun (WGS) entry which is preliminary data.</text>
</comment>
<dbReference type="Proteomes" id="UP001589748">
    <property type="component" value="Unassembled WGS sequence"/>
</dbReference>
<dbReference type="SUPFAM" id="SSF48452">
    <property type="entry name" value="TPR-like"/>
    <property type="match status" value="1"/>
</dbReference>
<dbReference type="CDD" id="cd15831">
    <property type="entry name" value="BTAD"/>
    <property type="match status" value="1"/>
</dbReference>
<comment type="similarity">
    <text evidence="1">Belongs to the AfsR/DnrI/RedD regulatory family.</text>
</comment>
<dbReference type="InterPro" id="IPR036388">
    <property type="entry name" value="WH-like_DNA-bd_sf"/>
</dbReference>
<evidence type="ECO:0000313" key="9">
    <source>
        <dbReference type="Proteomes" id="UP001589748"/>
    </source>
</evidence>
<dbReference type="InterPro" id="IPR041664">
    <property type="entry name" value="AAA_16"/>
</dbReference>
<proteinExistence type="inferred from homology"/>
<dbReference type="Pfam" id="PF13191">
    <property type="entry name" value="AAA_16"/>
    <property type="match status" value="1"/>
</dbReference>
<dbReference type="Pfam" id="PF03704">
    <property type="entry name" value="BTAD"/>
    <property type="match status" value="1"/>
</dbReference>
<dbReference type="SMART" id="SM01043">
    <property type="entry name" value="BTAD"/>
    <property type="match status" value="1"/>
</dbReference>
<dbReference type="InterPro" id="IPR001867">
    <property type="entry name" value="OmpR/PhoB-type_DNA-bd"/>
</dbReference>
<evidence type="ECO:0000256" key="2">
    <source>
        <dbReference type="ARBA" id="ARBA00023015"/>
    </source>
</evidence>
<sequence length="1180" mass="124831">MSTSLVPRARCGVLGPVEVGGGRVDLGPPKQRAVLGALLLEPGEVVSTDRLLTAVWGETPPARALAGLQAYVSNLRRVLRGTALVERRAPGYRLRVEDGDVDVDLFRSALDRARAAARGRGWHGALAAATAAEQLWRGPLLADQPDLARQDWVVPRAVRLTEERSEAAELRVRALLGLGRTTEALTAARQLVLDRPLSDGATWLLVLALHRSGRTAEALEAHREHARALGEELGIDPGPELRQLQVQLLTQDPELDSWPGPASDGPLARSGPGAGDVVLGDGEAADDGADDGADDDPVADDADTANAPASPEVARAAVTGAVDTVAPGHADAALVGRAGETEVLAGLVADVRQGRARWLVLTGPPGIGKTRLAEEAGARLLAAGGREIWARCPEEESVPSWWPWRQVLRSLGSDPDTVLVPPPEAGADAARFTVYERVLQELRRAAEDGPVAVVVDDVQWADPVSLRCLAHLARELRHAAVLLVLTLRDGTSSPDLDVLLSTLSRARGVQSVPVPPLDVDAVGELLTGIAGEPVAREHVLDLAARTGGNPLFVCEYARLPRAERAGVVPAAVRTVLGRRLAALSAEALVVLRVGAVAGDLDPEVLARALGTDVDAVLDALDAAADEHLLSAERDGASFAFAHPLLREQVLAELSAPRRRRLHGLLAEALGGVAGPGPGGALQRWAEHLVAAQPLVDARLVVDACRRAAADADERWDAETAARRLEQALTALDRLPGSPEREDERDDLLTRRVFALARAGRGQTVYEVVGAALERAAREGRARTIGRLAAGLLRSSGAWPWSVYGRDPGVLLARLEAVQPVVDPDPVAAARVLAARAVGDCYNPDPAVPDGLSRRAVQIAEATGDDAALADALTGRVLTFVGCAASSAERVRLLERLVSLDHAWSPYDQVLRHNALTMELLNLGDAVGAAAHLRDGVRAGDRLRLPATRVQLRWMAATLAHWRGELDEASALARRASELHRAVELYDGGTTAYIGAAIHRDVGDLAARSDLPAGLGDGAVWRLVAAQERGELDAVRAGLAELVDVVTPFWWTTLAHQVLLAHAAAEVGDRSAASTLLARLAPFTGMLAAIGQVGVVGPVDLALGELHLTLGDEERGRALVRDALDLCRREGGRISALRCRLVLARLEPADRREAQLSGIVREAEQLGAGDVARRARSLLEG</sequence>
<accession>A0ABV5LTQ4</accession>
<keyword evidence="3 5" id="KW-0238">DNA-binding</keyword>
<dbReference type="PANTHER" id="PTHR35807:SF1">
    <property type="entry name" value="TRANSCRIPTIONAL REGULATOR REDD"/>
    <property type="match status" value="1"/>
</dbReference>